<dbReference type="OrthoDB" id="3819922at2"/>
<protein>
    <submittedName>
        <fullName evidence="1">Predicted kinase</fullName>
    </submittedName>
</protein>
<evidence type="ECO:0000313" key="1">
    <source>
        <dbReference type="EMBL" id="SER93023.1"/>
    </source>
</evidence>
<dbReference type="AlphaFoldDB" id="A0A1H9T8S8"/>
<dbReference type="Proteomes" id="UP000198815">
    <property type="component" value="Unassembled WGS sequence"/>
</dbReference>
<dbReference type="Gene3D" id="3.40.50.300">
    <property type="entry name" value="P-loop containing nucleotide triphosphate hydrolases"/>
    <property type="match status" value="1"/>
</dbReference>
<dbReference type="EMBL" id="FOGZ01000019">
    <property type="protein sequence ID" value="SER93023.1"/>
    <property type="molecule type" value="Genomic_DNA"/>
</dbReference>
<keyword evidence="1" id="KW-0808">Transferase</keyword>
<dbReference type="RefSeq" id="WP_091970384.1">
    <property type="nucleotide sequence ID" value="NZ_FOGZ01000019.1"/>
</dbReference>
<organism evidence="1 2">
    <name type="scientific">Propionibacterium cyclohexanicum</name>
    <dbReference type="NCBI Taxonomy" id="64702"/>
    <lineage>
        <taxon>Bacteria</taxon>
        <taxon>Bacillati</taxon>
        <taxon>Actinomycetota</taxon>
        <taxon>Actinomycetes</taxon>
        <taxon>Propionibacteriales</taxon>
        <taxon>Propionibacteriaceae</taxon>
        <taxon>Propionibacterium</taxon>
    </lineage>
</organism>
<accession>A0A1H9T8S8</accession>
<sequence length="191" mass="21135">MLIAMAGLPGTGKSHLAEQLADRIHAVLLSVDPIESAMARAGLWHNEATGMAAYYAAQEMAHANLSLGRDVIVDAANYLLRGRQIWTELADQQHTDLVFLLTVCSDPGEHRRRVAERYRALPGIPEVTWDDVVKRNLETQMWGSEPRLAVDTAGTVDLDQLIALIHCFARAEEPLDTHTRRPPARRAALIS</sequence>
<keyword evidence="2" id="KW-1185">Reference proteome</keyword>
<dbReference type="Pfam" id="PF13671">
    <property type="entry name" value="AAA_33"/>
    <property type="match status" value="1"/>
</dbReference>
<reference evidence="1 2" key="1">
    <citation type="submission" date="2016-10" db="EMBL/GenBank/DDBJ databases">
        <authorList>
            <person name="de Groot N.N."/>
        </authorList>
    </citation>
    <scope>NUCLEOTIDE SEQUENCE [LARGE SCALE GENOMIC DNA]</scope>
    <source>
        <strain evidence="1 2">DSM 16859</strain>
    </source>
</reference>
<dbReference type="SUPFAM" id="SSF52540">
    <property type="entry name" value="P-loop containing nucleoside triphosphate hydrolases"/>
    <property type="match status" value="1"/>
</dbReference>
<proteinExistence type="predicted"/>
<dbReference type="GO" id="GO:0016301">
    <property type="term" value="F:kinase activity"/>
    <property type="evidence" value="ECO:0007669"/>
    <property type="project" value="UniProtKB-KW"/>
</dbReference>
<keyword evidence="1" id="KW-0418">Kinase</keyword>
<evidence type="ECO:0000313" key="2">
    <source>
        <dbReference type="Proteomes" id="UP000198815"/>
    </source>
</evidence>
<gene>
    <name evidence="1" type="ORF">SAMN05443377_11942</name>
</gene>
<dbReference type="InterPro" id="IPR027417">
    <property type="entry name" value="P-loop_NTPase"/>
</dbReference>
<dbReference type="PANTHER" id="PTHR37807:SF3">
    <property type="entry name" value="OS07G0160300 PROTEIN"/>
    <property type="match status" value="1"/>
</dbReference>
<name>A0A1H9T8S8_9ACTN</name>
<dbReference type="STRING" id="64702.SAMN05443377_11942"/>
<dbReference type="PANTHER" id="PTHR37807">
    <property type="entry name" value="OS07G0160300 PROTEIN"/>
    <property type="match status" value="1"/>
</dbReference>